<dbReference type="AlphaFoldDB" id="A0AAV8TCP1"/>
<evidence type="ECO:0000256" key="2">
    <source>
        <dbReference type="ARBA" id="ARBA00022701"/>
    </source>
</evidence>
<dbReference type="InterPro" id="IPR027640">
    <property type="entry name" value="Kinesin-like_fam"/>
</dbReference>
<dbReference type="GO" id="GO:0055028">
    <property type="term" value="C:cortical microtubule"/>
    <property type="evidence" value="ECO:0007669"/>
    <property type="project" value="UniProtKB-ARBA"/>
</dbReference>
<comment type="caution">
    <text evidence="13">The sequence shown here is derived from an EMBL/GenBank/DDBJ whole genome shotgun (WGS) entry which is preliminary data.</text>
</comment>
<evidence type="ECO:0000313" key="13">
    <source>
        <dbReference type="EMBL" id="KAJ8764507.1"/>
    </source>
</evidence>
<dbReference type="SMART" id="SM00129">
    <property type="entry name" value="KISc"/>
    <property type="match status" value="1"/>
</dbReference>
<keyword evidence="2" id="KW-0493">Microtubule</keyword>
<evidence type="ECO:0000256" key="10">
    <source>
        <dbReference type="SAM" id="Coils"/>
    </source>
</evidence>
<feature type="binding site" evidence="9">
    <location>
        <begin position="87"/>
        <end position="94"/>
    </location>
    <ligand>
        <name>ATP</name>
        <dbReference type="ChEBI" id="CHEBI:30616"/>
    </ligand>
</feature>
<evidence type="ECO:0000256" key="3">
    <source>
        <dbReference type="ARBA" id="ARBA00022741"/>
    </source>
</evidence>
<dbReference type="InterPro" id="IPR036961">
    <property type="entry name" value="Kinesin_motor_dom_sf"/>
</dbReference>
<comment type="subunit">
    <text evidence="1">Homodimer.</text>
</comment>
<evidence type="ECO:0000256" key="4">
    <source>
        <dbReference type="ARBA" id="ARBA00022840"/>
    </source>
</evidence>
<dbReference type="Pfam" id="PF00225">
    <property type="entry name" value="Kinesin"/>
    <property type="match status" value="1"/>
</dbReference>
<evidence type="ECO:0000256" key="5">
    <source>
        <dbReference type="ARBA" id="ARBA00023054"/>
    </source>
</evidence>
<dbReference type="InterPro" id="IPR019821">
    <property type="entry name" value="Kinesin_motor_CS"/>
</dbReference>
<dbReference type="PROSITE" id="PS50067">
    <property type="entry name" value="KINESIN_MOTOR_2"/>
    <property type="match status" value="1"/>
</dbReference>
<keyword evidence="6 9" id="KW-0505">Motor protein</keyword>
<dbReference type="GO" id="GO:0007018">
    <property type="term" value="P:microtubule-based movement"/>
    <property type="evidence" value="ECO:0007669"/>
    <property type="project" value="InterPro"/>
</dbReference>
<name>A0AAV8TCP1_9ROSI</name>
<dbReference type="CDD" id="cd01372">
    <property type="entry name" value="KISc_KIF4"/>
    <property type="match status" value="1"/>
</dbReference>
<keyword evidence="4 9" id="KW-0067">ATP-binding</keyword>
<dbReference type="Pfam" id="PF25764">
    <property type="entry name" value="KIF21A_4th"/>
    <property type="match status" value="1"/>
</dbReference>
<reference evidence="13 14" key="1">
    <citation type="submission" date="2021-09" db="EMBL/GenBank/DDBJ databases">
        <title>Genomic insights and catalytic innovation underlie evolution of tropane alkaloids biosynthesis.</title>
        <authorList>
            <person name="Wang Y.-J."/>
            <person name="Tian T."/>
            <person name="Huang J.-P."/>
            <person name="Huang S.-X."/>
        </authorList>
    </citation>
    <scope>NUCLEOTIDE SEQUENCE [LARGE SCALE GENOMIC DNA]</scope>
    <source>
        <strain evidence="13">KIB-2018</strain>
        <tissue evidence="13">Leaf</tissue>
    </source>
</reference>
<organism evidence="13 14">
    <name type="scientific">Erythroxylum novogranatense</name>
    <dbReference type="NCBI Taxonomy" id="1862640"/>
    <lineage>
        <taxon>Eukaryota</taxon>
        <taxon>Viridiplantae</taxon>
        <taxon>Streptophyta</taxon>
        <taxon>Embryophyta</taxon>
        <taxon>Tracheophyta</taxon>
        <taxon>Spermatophyta</taxon>
        <taxon>Magnoliopsida</taxon>
        <taxon>eudicotyledons</taxon>
        <taxon>Gunneridae</taxon>
        <taxon>Pentapetalae</taxon>
        <taxon>rosids</taxon>
        <taxon>fabids</taxon>
        <taxon>Malpighiales</taxon>
        <taxon>Erythroxylaceae</taxon>
        <taxon>Erythroxylum</taxon>
    </lineage>
</organism>
<feature type="coiled-coil region" evidence="10">
    <location>
        <begin position="494"/>
        <end position="635"/>
    </location>
</feature>
<dbReference type="GO" id="GO:0007052">
    <property type="term" value="P:mitotic spindle organization"/>
    <property type="evidence" value="ECO:0007669"/>
    <property type="project" value="TreeGrafter"/>
</dbReference>
<dbReference type="PANTHER" id="PTHR47969:SF3">
    <property type="entry name" value="KINESIN-LIKE PROTEIN KIN-4B"/>
    <property type="match status" value="1"/>
</dbReference>
<gene>
    <name evidence="13" type="ORF">K2173_006247</name>
</gene>
<feature type="coiled-coil region" evidence="10">
    <location>
        <begin position="373"/>
        <end position="433"/>
    </location>
</feature>
<evidence type="ECO:0000256" key="11">
    <source>
        <dbReference type="SAM" id="MobiDB-lite"/>
    </source>
</evidence>
<dbReference type="EMBL" id="JAIWQS010000005">
    <property type="protein sequence ID" value="KAJ8764507.1"/>
    <property type="molecule type" value="Genomic_DNA"/>
</dbReference>
<comment type="similarity">
    <text evidence="8">Belongs to the TRAFAC class myosin-kinesin ATPase superfamily. Kinesin family. KIN-4 subfamily.</text>
</comment>
<dbReference type="PANTHER" id="PTHR47969">
    <property type="entry name" value="CHROMOSOME-ASSOCIATED KINESIN KIF4A-RELATED"/>
    <property type="match status" value="1"/>
</dbReference>
<feature type="coiled-coil region" evidence="10">
    <location>
        <begin position="851"/>
        <end position="892"/>
    </location>
</feature>
<dbReference type="FunFam" id="3.40.850.10:FF:000032">
    <property type="entry name" value="kinesin-like protein KIN-4A isoform X1"/>
    <property type="match status" value="1"/>
</dbReference>
<feature type="region of interest" description="Disordered" evidence="11">
    <location>
        <begin position="434"/>
        <end position="478"/>
    </location>
</feature>
<feature type="domain" description="Kinesin motor" evidence="12">
    <location>
        <begin position="8"/>
        <end position="365"/>
    </location>
</feature>
<evidence type="ECO:0000256" key="8">
    <source>
        <dbReference type="ARBA" id="ARBA00061175"/>
    </source>
</evidence>
<dbReference type="SUPFAM" id="SSF52540">
    <property type="entry name" value="P-loop containing nucleoside triphosphate hydrolases"/>
    <property type="match status" value="1"/>
</dbReference>
<evidence type="ECO:0000256" key="6">
    <source>
        <dbReference type="ARBA" id="ARBA00023175"/>
    </source>
</evidence>
<accession>A0AAV8TCP1</accession>
<evidence type="ECO:0000256" key="7">
    <source>
        <dbReference type="ARBA" id="ARBA00023316"/>
    </source>
</evidence>
<evidence type="ECO:0000256" key="9">
    <source>
        <dbReference type="PROSITE-ProRule" id="PRU00283"/>
    </source>
</evidence>
<evidence type="ECO:0000259" key="12">
    <source>
        <dbReference type="PROSITE" id="PS50067"/>
    </source>
</evidence>
<keyword evidence="5 10" id="KW-0175">Coiled coil</keyword>
<dbReference type="InterPro" id="IPR027417">
    <property type="entry name" value="P-loop_NTPase"/>
</dbReference>
<evidence type="ECO:0000256" key="1">
    <source>
        <dbReference type="ARBA" id="ARBA00011738"/>
    </source>
</evidence>
<dbReference type="Proteomes" id="UP001159364">
    <property type="component" value="Linkage Group LG05"/>
</dbReference>
<dbReference type="InterPro" id="IPR001752">
    <property type="entry name" value="Kinesin_motor_dom"/>
</dbReference>
<dbReference type="Gene3D" id="3.40.850.10">
    <property type="entry name" value="Kinesin motor domain"/>
    <property type="match status" value="1"/>
</dbReference>
<evidence type="ECO:0000313" key="14">
    <source>
        <dbReference type="Proteomes" id="UP001159364"/>
    </source>
</evidence>
<keyword evidence="3 9" id="KW-0547">Nucleotide-binding</keyword>
<dbReference type="GO" id="GO:0051231">
    <property type="term" value="P:spindle elongation"/>
    <property type="evidence" value="ECO:0007669"/>
    <property type="project" value="TreeGrafter"/>
</dbReference>
<dbReference type="GO" id="GO:0005875">
    <property type="term" value="C:microtubule associated complex"/>
    <property type="evidence" value="ECO:0007669"/>
    <property type="project" value="TreeGrafter"/>
</dbReference>
<keyword evidence="7" id="KW-0961">Cell wall biogenesis/degradation</keyword>
<protein>
    <recommendedName>
        <fullName evidence="12">Kinesin motor domain-containing protein</fullName>
    </recommendedName>
</protein>
<dbReference type="GO" id="GO:0008017">
    <property type="term" value="F:microtubule binding"/>
    <property type="evidence" value="ECO:0007669"/>
    <property type="project" value="InterPro"/>
</dbReference>
<keyword evidence="14" id="KW-1185">Reference proteome</keyword>
<dbReference type="PROSITE" id="PS00411">
    <property type="entry name" value="KINESIN_MOTOR_1"/>
    <property type="match status" value="1"/>
</dbReference>
<sequence>MDATENCSVKVAVHIRPLVGDERVQGCRECVTVTPGKPQVQIGTHSFTFDHVYGNGGSSPNVIFEQCVAPLVDGLFQGYNATVLAYGQTGSGKTYTMGTGLKEGSQPGVIPQVMNALFKKIGKLKHQAEFQLHVSFIEILKEEVKDLLDSVSEGKTVTNNGHVGKLTTPGKPPIQIRESSNGVITLTGSTEIAVSTLQEMASCLEQGSISRATGSTNMNNQSSRSHAIFTITLEQMRKLHSVSPVDDTPDEDMAEEYVCAKLHLVDLAGSERAKRTGSYGLRLKEGIHINKGLLALGNVISALGDEKKRKEGVHVPYRDSKLTRLLQDSLGGNSKTVMIACISPADINGEETLNTLKYANRARNIQNKPVVNRDLISNEIQMMRQQLKYLQAELCARAGGSPSEELQILKDRIAWLEATNEDLTQELHEYRSRCGTVQPLETEEGYSSSAKSDGHKRDFQSMDSSDYQMDEPTSGESSGEIYDAEKEWEHALMQNAMDKQLNELNKRLVQKECEMKLFGRVESEALEKHFRKKIVELEEEKRIVQQERDHLLAEIESLAANSDGHTQKPRDTHEHKLKALETQILDLKKKQESQFELLKQKQRSEEAAKKLQVEIQYIKSQKVQLQNKMKQEAEQFRLWKASQEKELLQLRKEGRRNEYERHKLEVLHQRQKMVLQRKTEEAAMVTKRLKELLEARKTPTRENLVNHSGPVLTGQGNEKSFQRWLDHELEIRVNVHRVHCQHEKHKQEQAALVEEVNLLKQEDQSCQDVYCTMIGKNGESRLSLMSPPTRKARIASLESMLTTCSNAILTMASQLSEAEERDRSFISRGQWSQLRSMGEAKNLVQHMFTATTEAKCQLLEKEMEIKDLKDKLNELVSLLQQSEAQRKELVKEQKMREQAVAIALATSYSGNSHASSKHYVDDMSGPLSPISLPAPKQLKFTPGIVNGSVRESVAFLDETRKRIPVGQLSSTKLLAVGQTGKLWRWKRSHHQWLLQFKWKWQKPWKLSEWIKHSDETIIRSRPHLQALGDLV</sequence>
<proteinExistence type="inferred from homology"/>
<dbReference type="PRINTS" id="PR00380">
    <property type="entry name" value="KINESINHEAVY"/>
</dbReference>
<dbReference type="GO" id="GO:0071555">
    <property type="term" value="P:cell wall organization"/>
    <property type="evidence" value="ECO:0007669"/>
    <property type="project" value="UniProtKB-KW"/>
</dbReference>
<dbReference type="GO" id="GO:0005524">
    <property type="term" value="F:ATP binding"/>
    <property type="evidence" value="ECO:0007669"/>
    <property type="project" value="UniProtKB-UniRule"/>
</dbReference>
<dbReference type="GO" id="GO:0003777">
    <property type="term" value="F:microtubule motor activity"/>
    <property type="evidence" value="ECO:0007669"/>
    <property type="project" value="InterPro"/>
</dbReference>